<dbReference type="EMBL" id="JBBJCI010000292">
    <property type="protein sequence ID" value="KAK7235522.1"/>
    <property type="molecule type" value="Genomic_DNA"/>
</dbReference>
<keyword evidence="3" id="KW-1185">Reference proteome</keyword>
<feature type="region of interest" description="Disordered" evidence="1">
    <location>
        <begin position="193"/>
        <end position="216"/>
    </location>
</feature>
<protein>
    <recommendedName>
        <fullName evidence="4">BEACH domain-containing protein</fullName>
    </recommendedName>
</protein>
<evidence type="ECO:0000256" key="1">
    <source>
        <dbReference type="SAM" id="MobiDB-lite"/>
    </source>
</evidence>
<name>A0ABR1FQ03_AURAN</name>
<comment type="caution">
    <text evidence="2">The sequence shown here is derived from an EMBL/GenBank/DDBJ whole genome shotgun (WGS) entry which is preliminary data.</text>
</comment>
<evidence type="ECO:0000313" key="3">
    <source>
        <dbReference type="Proteomes" id="UP001363151"/>
    </source>
</evidence>
<feature type="region of interest" description="Disordered" evidence="1">
    <location>
        <begin position="52"/>
        <end position="73"/>
    </location>
</feature>
<feature type="compositionally biased region" description="Low complexity" evidence="1">
    <location>
        <begin position="128"/>
        <end position="141"/>
    </location>
</feature>
<reference evidence="2 3" key="1">
    <citation type="submission" date="2024-03" db="EMBL/GenBank/DDBJ databases">
        <title>Aureococcus anophagefferens CCMP1851 and Kratosvirus quantuckense: Draft genome of a second virus-susceptible host strain in the model system.</title>
        <authorList>
            <person name="Chase E."/>
            <person name="Truchon A.R."/>
            <person name="Schepens W."/>
            <person name="Wilhelm S.W."/>
        </authorList>
    </citation>
    <scope>NUCLEOTIDE SEQUENCE [LARGE SCALE GENOMIC DNA]</scope>
    <source>
        <strain evidence="2 3">CCMP1851</strain>
    </source>
</reference>
<evidence type="ECO:0000313" key="2">
    <source>
        <dbReference type="EMBL" id="KAK7235522.1"/>
    </source>
</evidence>
<feature type="compositionally biased region" description="Low complexity" evidence="1">
    <location>
        <begin position="193"/>
        <end position="206"/>
    </location>
</feature>
<proteinExistence type="predicted"/>
<evidence type="ECO:0008006" key="4">
    <source>
        <dbReference type="Google" id="ProtNLM"/>
    </source>
</evidence>
<organism evidence="2 3">
    <name type="scientific">Aureococcus anophagefferens</name>
    <name type="common">Harmful bloom alga</name>
    <dbReference type="NCBI Taxonomy" id="44056"/>
    <lineage>
        <taxon>Eukaryota</taxon>
        <taxon>Sar</taxon>
        <taxon>Stramenopiles</taxon>
        <taxon>Ochrophyta</taxon>
        <taxon>Pelagophyceae</taxon>
        <taxon>Pelagomonadales</taxon>
        <taxon>Pelagomonadaceae</taxon>
        <taxon>Aureococcus</taxon>
    </lineage>
</organism>
<dbReference type="Proteomes" id="UP001363151">
    <property type="component" value="Unassembled WGS sequence"/>
</dbReference>
<accession>A0ABR1FQ03</accession>
<feature type="region of interest" description="Disordered" evidence="1">
    <location>
        <begin position="128"/>
        <end position="150"/>
    </location>
</feature>
<gene>
    <name evidence="2" type="ORF">SO694_00069191</name>
</gene>
<sequence>MLFPNACGTRTLKRRRITLVLPRSLVAVDGEVATVVSTRSGPNGTCVLALRRDGAAPTGGRRARPAAPPPSRPRFLDGGVLDGGRDCLYAPPQYAFDYASPAAAACVARYAARDQALGLDGRGTTTWARTSTARATPTAPRSTRRSCGPPFARARGCGESARACLRTAFAGHDERRRNATAAKFKLCKLERSAAAQRARGSPPRARGGQRHGALRQRPQAALLLARGRRSAKYPPRALKDRAARDAARSATLEADLRDAAWAVATHAPPAPFAVPRRRKLRARAGRPSPRSTSADGDVHGWALAYWASFLLAVRDPSGPLALGVHPFHRGTTGTVAPWLHPVLFLDVGAPRETRDLLEAYRVPEHFTYRRVFDRGVALYNPSDLVDLDVPLGGAYVDPWDFRCGAADRVTLGPRSGAVLFDAALVAPDDRLGFWAAGGGLLAVVSAALRTRGGGAGKDA</sequence>